<feature type="compositionally biased region" description="Acidic residues" evidence="7">
    <location>
        <begin position="201"/>
        <end position="248"/>
    </location>
</feature>
<protein>
    <recommendedName>
        <fullName evidence="5">FK506-binding protein</fullName>
        <ecNumber evidence="5">5.2.1.8</ecNumber>
    </recommendedName>
</protein>
<dbReference type="Proteomes" id="UP000612746">
    <property type="component" value="Unassembled WGS sequence"/>
</dbReference>
<proteinExistence type="inferred from homology"/>
<organism evidence="9 10">
    <name type="scientific">Umbelopsis vinacea</name>
    <dbReference type="NCBI Taxonomy" id="44442"/>
    <lineage>
        <taxon>Eukaryota</taxon>
        <taxon>Fungi</taxon>
        <taxon>Fungi incertae sedis</taxon>
        <taxon>Mucoromycota</taxon>
        <taxon>Mucoromycotina</taxon>
        <taxon>Umbelopsidomycetes</taxon>
        <taxon>Umbelopsidales</taxon>
        <taxon>Umbelopsidaceae</taxon>
        <taxon>Umbelopsis</taxon>
    </lineage>
</organism>
<accession>A0A8H7PIN4</accession>
<dbReference type="GO" id="GO:0003755">
    <property type="term" value="F:peptidyl-prolyl cis-trans isomerase activity"/>
    <property type="evidence" value="ECO:0007669"/>
    <property type="project" value="UniProtKB-KW"/>
</dbReference>
<evidence type="ECO:0000259" key="8">
    <source>
        <dbReference type="PROSITE" id="PS50059"/>
    </source>
</evidence>
<dbReference type="PANTHER" id="PTHR43811">
    <property type="entry name" value="FKBP-TYPE PEPTIDYL-PROLYL CIS-TRANS ISOMERASE FKPA"/>
    <property type="match status" value="1"/>
</dbReference>
<dbReference type="Gene3D" id="2.60.120.340">
    <property type="entry name" value="Nucleoplasmin core domain"/>
    <property type="match status" value="1"/>
</dbReference>
<evidence type="ECO:0000313" key="10">
    <source>
        <dbReference type="Proteomes" id="UP000612746"/>
    </source>
</evidence>
<dbReference type="Pfam" id="PF17800">
    <property type="entry name" value="NPL"/>
    <property type="match status" value="1"/>
</dbReference>
<dbReference type="Gene3D" id="3.10.50.40">
    <property type="match status" value="1"/>
</dbReference>
<evidence type="ECO:0000256" key="3">
    <source>
        <dbReference type="ARBA" id="ARBA00023110"/>
    </source>
</evidence>
<dbReference type="SUPFAM" id="SSF54534">
    <property type="entry name" value="FKBP-like"/>
    <property type="match status" value="1"/>
</dbReference>
<dbReference type="PANTHER" id="PTHR43811:SF19">
    <property type="entry name" value="39 KDA FK506-BINDING NUCLEAR PROTEIN"/>
    <property type="match status" value="1"/>
</dbReference>
<sequence length="397" mass="43229">MSVQGFWGLQVEPENTYTQVVDASFRVTMAALGENLIGIGRTCVKVVVDDKEFVLCSLSPDKHEQQTLDHIFVEGEEVTFMATGKNAVHLTGNYVPDQEEADDDELEIPPELAALAARMRAAEQGDDMGDDEDTEEVDANPLTKLLDPSSEMLDSDEEDDDYEAGDSDEDEEDDDEEGDLAEAVVNSVANAIRGVPGNSDSDSEEENDIQDDEELDDENGDEDDDDDEEEDEDGNEDDEEEEEIDEMELEKQILSKHKRPGNQLPSAPEAKKQKAEAIQPKAAVGGVRTLSNGMTIEDVKLGQGEKAKAGKKVSMRYIGKLLNGKVFDKNVAGAPFTFALGRGEVIKGWDIGVAGMQIGGERKLIIPAPLAYGKQGSPPVIPRNATLIFDVKLLAIK</sequence>
<dbReference type="InterPro" id="IPR023566">
    <property type="entry name" value="PPIase_Fpr3/Fpr4-like"/>
</dbReference>
<keyword evidence="10" id="KW-1185">Reference proteome</keyword>
<evidence type="ECO:0000256" key="5">
    <source>
        <dbReference type="PIRNR" id="PIRNR001473"/>
    </source>
</evidence>
<keyword evidence="3 5" id="KW-0697">Rotamase</keyword>
<evidence type="ECO:0000256" key="7">
    <source>
        <dbReference type="SAM" id="MobiDB-lite"/>
    </source>
</evidence>
<dbReference type="FunFam" id="3.10.50.40:FF:000006">
    <property type="entry name" value="Peptidyl-prolyl cis-trans isomerase"/>
    <property type="match status" value="1"/>
</dbReference>
<dbReference type="Pfam" id="PF00254">
    <property type="entry name" value="FKBP_C"/>
    <property type="match status" value="1"/>
</dbReference>
<feature type="compositionally biased region" description="Acidic residues" evidence="7">
    <location>
        <begin position="153"/>
        <end position="180"/>
    </location>
</feature>
<name>A0A8H7PIN4_9FUNG</name>
<dbReference type="GO" id="GO:0005730">
    <property type="term" value="C:nucleolus"/>
    <property type="evidence" value="ECO:0007669"/>
    <property type="project" value="TreeGrafter"/>
</dbReference>
<feature type="compositionally biased region" description="Acidic residues" evidence="7">
    <location>
        <begin position="124"/>
        <end position="138"/>
    </location>
</feature>
<dbReference type="AlphaFoldDB" id="A0A8H7PIN4"/>
<reference evidence="9" key="1">
    <citation type="submission" date="2020-12" db="EMBL/GenBank/DDBJ databases">
        <title>Metabolic potential, ecology and presence of endohyphal bacteria is reflected in genomic diversity of Mucoromycotina.</title>
        <authorList>
            <person name="Muszewska A."/>
            <person name="Okrasinska A."/>
            <person name="Steczkiewicz K."/>
            <person name="Drgas O."/>
            <person name="Orlowska M."/>
            <person name="Perlinska-Lenart U."/>
            <person name="Aleksandrzak-Piekarczyk T."/>
            <person name="Szatraj K."/>
            <person name="Zielenkiewicz U."/>
            <person name="Pilsyk S."/>
            <person name="Malc E."/>
            <person name="Mieczkowski P."/>
            <person name="Kruszewska J.S."/>
            <person name="Biernat P."/>
            <person name="Pawlowska J."/>
        </authorList>
    </citation>
    <scope>NUCLEOTIDE SEQUENCE</scope>
    <source>
        <strain evidence="9">WA0000051536</strain>
    </source>
</reference>
<dbReference type="GO" id="GO:0000785">
    <property type="term" value="C:chromatin"/>
    <property type="evidence" value="ECO:0007669"/>
    <property type="project" value="TreeGrafter"/>
</dbReference>
<dbReference type="InterPro" id="IPR046357">
    <property type="entry name" value="PPIase_dom_sf"/>
</dbReference>
<dbReference type="InterPro" id="IPR041232">
    <property type="entry name" value="NPL"/>
</dbReference>
<evidence type="ECO:0000256" key="2">
    <source>
        <dbReference type="ARBA" id="ARBA00007838"/>
    </source>
</evidence>
<dbReference type="InterPro" id="IPR001179">
    <property type="entry name" value="PPIase_FKBP_dom"/>
</dbReference>
<feature type="domain" description="PPIase FKBP-type" evidence="8">
    <location>
        <begin position="310"/>
        <end position="397"/>
    </location>
</feature>
<evidence type="ECO:0000256" key="4">
    <source>
        <dbReference type="ARBA" id="ARBA00023235"/>
    </source>
</evidence>
<dbReference type="EC" id="5.2.1.8" evidence="5"/>
<comment type="caution">
    <text evidence="9">The sequence shown here is derived from an EMBL/GenBank/DDBJ whole genome shotgun (WGS) entry which is preliminary data.</text>
</comment>
<feature type="region of interest" description="Disordered" evidence="7">
    <location>
        <begin position="119"/>
        <end position="280"/>
    </location>
</feature>
<dbReference type="PROSITE" id="PS50059">
    <property type="entry name" value="FKBP_PPIASE"/>
    <property type="match status" value="1"/>
</dbReference>
<keyword evidence="4 5" id="KW-0413">Isomerase</keyword>
<dbReference type="EMBL" id="JAEPRA010000016">
    <property type="protein sequence ID" value="KAG2174663.1"/>
    <property type="molecule type" value="Genomic_DNA"/>
</dbReference>
<comment type="similarity">
    <text evidence="2">Belongs to the FKBP-type PPIase family. FKBP3/4 subfamily.</text>
</comment>
<evidence type="ECO:0000313" key="9">
    <source>
        <dbReference type="EMBL" id="KAG2174663.1"/>
    </source>
</evidence>
<evidence type="ECO:0000256" key="6">
    <source>
        <dbReference type="PROSITE-ProRule" id="PRU00277"/>
    </source>
</evidence>
<dbReference type="OrthoDB" id="1902587at2759"/>
<evidence type="ECO:0000256" key="1">
    <source>
        <dbReference type="ARBA" id="ARBA00000971"/>
    </source>
</evidence>
<comment type="catalytic activity">
    <reaction evidence="1 5 6">
        <text>[protein]-peptidylproline (omega=180) = [protein]-peptidylproline (omega=0)</text>
        <dbReference type="Rhea" id="RHEA:16237"/>
        <dbReference type="Rhea" id="RHEA-COMP:10747"/>
        <dbReference type="Rhea" id="RHEA-COMP:10748"/>
        <dbReference type="ChEBI" id="CHEBI:83833"/>
        <dbReference type="ChEBI" id="CHEBI:83834"/>
        <dbReference type="EC" id="5.2.1.8"/>
    </reaction>
</comment>
<gene>
    <name evidence="9" type="ORF">INT44_006927</name>
</gene>
<dbReference type="PIRSF" id="PIRSF001473">
    <property type="entry name" value="FK506-bp_FPR3"/>
    <property type="match status" value="1"/>
</dbReference>